<feature type="chain" id="PRO_5025672991" description="eCIS core domain-containing protein" evidence="1">
    <location>
        <begin position="23"/>
        <end position="199"/>
    </location>
</feature>
<evidence type="ECO:0000259" key="2">
    <source>
        <dbReference type="Pfam" id="PF13699"/>
    </source>
</evidence>
<sequence length="199" mass="21925">MRLALSTRCLGLLLLSASPAFAASCPAGQTQVCLGGCICVPDPDGVIGPAQQRVGEVAATSLEGWILRSRASALSQGTAPIPPAIRQMLLPYYPTDVLDNVRYRVGDADDMAAARTMLQNPDIKAVTLVDVIVFRNEALAQDAALWAHELFHVQQYRQWGSLEFARRYTRDYDAVESPAYRQQFDVARELRQQAQRPAH</sequence>
<evidence type="ECO:0000256" key="1">
    <source>
        <dbReference type="SAM" id="SignalP"/>
    </source>
</evidence>
<protein>
    <recommendedName>
        <fullName evidence="2">eCIS core domain-containing protein</fullName>
    </recommendedName>
</protein>
<dbReference type="RefSeq" id="WP_172432942.1">
    <property type="nucleotide sequence ID" value="NZ_AP022642.1"/>
</dbReference>
<dbReference type="PROSITE" id="PS51257">
    <property type="entry name" value="PROKAR_LIPOPROTEIN"/>
    <property type="match status" value="1"/>
</dbReference>
<dbReference type="GeneID" id="57396765"/>
<keyword evidence="1" id="KW-0732">Signal</keyword>
<dbReference type="Pfam" id="PF13699">
    <property type="entry name" value="eCIS_core"/>
    <property type="match status" value="1"/>
</dbReference>
<gene>
    <name evidence="3" type="ORF">PtoMrB4_15520</name>
</gene>
<feature type="signal peptide" evidence="1">
    <location>
        <begin position="1"/>
        <end position="22"/>
    </location>
</feature>
<proteinExistence type="predicted"/>
<feature type="domain" description="eCIS core" evidence="2">
    <location>
        <begin position="80"/>
        <end position="159"/>
    </location>
</feature>
<evidence type="ECO:0000313" key="4">
    <source>
        <dbReference type="Proteomes" id="UP000501237"/>
    </source>
</evidence>
<evidence type="ECO:0000313" key="3">
    <source>
        <dbReference type="EMBL" id="BCA27575.1"/>
    </source>
</evidence>
<dbReference type="AlphaFoldDB" id="A0A679GBM7"/>
<organism evidence="3 4">
    <name type="scientific">Metapseudomonas otitidis</name>
    <dbReference type="NCBI Taxonomy" id="319939"/>
    <lineage>
        <taxon>Bacteria</taxon>
        <taxon>Pseudomonadati</taxon>
        <taxon>Pseudomonadota</taxon>
        <taxon>Gammaproteobacteria</taxon>
        <taxon>Pseudomonadales</taxon>
        <taxon>Pseudomonadaceae</taxon>
        <taxon>Metapseudomonas</taxon>
    </lineage>
</organism>
<accession>A0A679GBM7</accession>
<dbReference type="InterPro" id="IPR025295">
    <property type="entry name" value="eCIS_core_dom"/>
</dbReference>
<name>A0A679GBM7_9GAMM</name>
<dbReference type="EMBL" id="AP022642">
    <property type="protein sequence ID" value="BCA27575.1"/>
    <property type="molecule type" value="Genomic_DNA"/>
</dbReference>
<dbReference type="Proteomes" id="UP000501237">
    <property type="component" value="Chromosome"/>
</dbReference>
<reference evidence="3 4" key="1">
    <citation type="journal article" date="2020" name="Microbiol. Resour. Announc.">
        <title>Complete genome sequence of Pseudomonas otitidis strain MrB4, isolated from Lake Biwa in Japan.</title>
        <authorList>
            <person name="Miyazaki K."/>
            <person name="Hase E."/>
            <person name="Maruya T."/>
        </authorList>
    </citation>
    <scope>NUCLEOTIDE SEQUENCE [LARGE SCALE GENOMIC DNA]</scope>
    <source>
        <strain evidence="3 4">MrB4</strain>
    </source>
</reference>
<dbReference type="KEGG" id="poj:PtoMrB4_15520"/>